<reference evidence="2 3" key="1">
    <citation type="submission" date="2023-09" db="EMBL/GenBank/DDBJ databases">
        <authorList>
            <person name="Rey-Velasco X."/>
        </authorList>
    </citation>
    <scope>NUCLEOTIDE SEQUENCE [LARGE SCALE GENOMIC DNA]</scope>
    <source>
        <strain evidence="2 3">W332</strain>
    </source>
</reference>
<dbReference type="Proteomes" id="UP001259492">
    <property type="component" value="Unassembled WGS sequence"/>
</dbReference>
<protein>
    <submittedName>
        <fullName evidence="2">DUF6090 family protein</fullName>
    </submittedName>
</protein>
<dbReference type="EMBL" id="JAVRIA010000011">
    <property type="protein sequence ID" value="MDT0559636.1"/>
    <property type="molecule type" value="Genomic_DNA"/>
</dbReference>
<dbReference type="Pfam" id="PF19578">
    <property type="entry name" value="DUF6090"/>
    <property type="match status" value="1"/>
</dbReference>
<evidence type="ECO:0000313" key="2">
    <source>
        <dbReference type="EMBL" id="MDT0559636.1"/>
    </source>
</evidence>
<keyword evidence="3" id="KW-1185">Reference proteome</keyword>
<sequence>MIKFFRKIRYKLMSENKTGKYLKYAIGEIVLVIIGIVFALQINNWNENRKTQIDLESSLYAMIEELKENANYIKGQNKIIQSQIEGLNRIFDKTATEKDLKTILKYFGPDTNSRPFANVFNSLKEEKKLRLIENKELIRKINDFYEYTLPNMVEFTKWHEGFVGNNIDPYILENIPIINNNSETDIKTVNRLLEEVKFINILRYQKTLYTGYQGGCNSITQKAEALITMIDNYLNNQKQ</sequence>
<dbReference type="RefSeq" id="WP_311428400.1">
    <property type="nucleotide sequence ID" value="NZ_JAVRIA010000011.1"/>
</dbReference>
<evidence type="ECO:0000313" key="3">
    <source>
        <dbReference type="Proteomes" id="UP001259492"/>
    </source>
</evidence>
<organism evidence="2 3">
    <name type="scientific">Microcosmobacter mediterraneus</name>
    <dbReference type="NCBI Taxonomy" id="3075607"/>
    <lineage>
        <taxon>Bacteria</taxon>
        <taxon>Pseudomonadati</taxon>
        <taxon>Bacteroidota</taxon>
        <taxon>Flavobacteriia</taxon>
        <taxon>Flavobacteriales</taxon>
        <taxon>Flavobacteriaceae</taxon>
        <taxon>Microcosmobacter</taxon>
    </lineage>
</organism>
<accession>A0ABU2YND0</accession>
<evidence type="ECO:0000256" key="1">
    <source>
        <dbReference type="SAM" id="Phobius"/>
    </source>
</evidence>
<keyword evidence="1" id="KW-0472">Membrane</keyword>
<gene>
    <name evidence="2" type="ORF">RM697_13330</name>
</gene>
<keyword evidence="1" id="KW-1133">Transmembrane helix</keyword>
<feature type="transmembrane region" description="Helical" evidence="1">
    <location>
        <begin position="21"/>
        <end position="42"/>
    </location>
</feature>
<name>A0ABU2YND0_9FLAO</name>
<keyword evidence="1" id="KW-0812">Transmembrane</keyword>
<proteinExistence type="predicted"/>
<comment type="caution">
    <text evidence="2">The sequence shown here is derived from an EMBL/GenBank/DDBJ whole genome shotgun (WGS) entry which is preliminary data.</text>
</comment>
<dbReference type="InterPro" id="IPR045749">
    <property type="entry name" value="DUF6090"/>
</dbReference>